<keyword evidence="2" id="KW-1185">Reference proteome</keyword>
<proteinExistence type="predicted"/>
<organism evidence="1 2">
    <name type="scientific">Haematococcus lacustris</name>
    <name type="common">Green alga</name>
    <name type="synonym">Haematococcus pluvialis</name>
    <dbReference type="NCBI Taxonomy" id="44745"/>
    <lineage>
        <taxon>Eukaryota</taxon>
        <taxon>Viridiplantae</taxon>
        <taxon>Chlorophyta</taxon>
        <taxon>core chlorophytes</taxon>
        <taxon>Chlorophyceae</taxon>
        <taxon>CS clade</taxon>
        <taxon>Chlamydomonadales</taxon>
        <taxon>Haematococcaceae</taxon>
        <taxon>Haematococcus</taxon>
    </lineage>
</organism>
<name>A0A699Z7B0_HAELA</name>
<dbReference type="Proteomes" id="UP000485058">
    <property type="component" value="Unassembled WGS sequence"/>
</dbReference>
<comment type="caution">
    <text evidence="1">The sequence shown here is derived from an EMBL/GenBank/DDBJ whole genome shotgun (WGS) entry which is preliminary data.</text>
</comment>
<accession>A0A699Z7B0</accession>
<gene>
    <name evidence="1" type="ORF">HaLaN_13966</name>
</gene>
<evidence type="ECO:0000313" key="2">
    <source>
        <dbReference type="Proteomes" id="UP000485058"/>
    </source>
</evidence>
<evidence type="ECO:0000313" key="1">
    <source>
        <dbReference type="EMBL" id="GFH17350.1"/>
    </source>
</evidence>
<reference evidence="1 2" key="1">
    <citation type="submission" date="2020-02" db="EMBL/GenBank/DDBJ databases">
        <title>Draft genome sequence of Haematococcus lacustris strain NIES-144.</title>
        <authorList>
            <person name="Morimoto D."/>
            <person name="Nakagawa S."/>
            <person name="Yoshida T."/>
            <person name="Sawayama S."/>
        </authorList>
    </citation>
    <scope>NUCLEOTIDE SEQUENCE [LARGE SCALE GENOMIC DNA]</scope>
    <source>
        <strain evidence="1 2">NIES-144</strain>
    </source>
</reference>
<dbReference type="AlphaFoldDB" id="A0A699Z7B0"/>
<protein>
    <submittedName>
        <fullName evidence="1">Uncharacterized protein</fullName>
    </submittedName>
</protein>
<sequence>MPTLRHSPPGSGNAWSTFSVFDCNEGSRLRAKTSDHLPALPHRACQYTMGAIPAQPNPSVSYLRAMSA</sequence>
<dbReference type="EMBL" id="BLLF01001134">
    <property type="protein sequence ID" value="GFH17350.1"/>
    <property type="molecule type" value="Genomic_DNA"/>
</dbReference>